<protein>
    <recommendedName>
        <fullName evidence="4">Peptidase</fullName>
    </recommendedName>
</protein>
<name>A0A0W8FR05_9ZZZZ</name>
<comment type="caution">
    <text evidence="3">The sequence shown here is derived from an EMBL/GenBank/DDBJ whole genome shotgun (WGS) entry which is preliminary data.</text>
</comment>
<evidence type="ECO:0000259" key="1">
    <source>
        <dbReference type="Pfam" id="PF14399"/>
    </source>
</evidence>
<dbReference type="InterPro" id="IPR026935">
    <property type="entry name" value="BtrH_N"/>
</dbReference>
<dbReference type="Pfam" id="PF14399">
    <property type="entry name" value="BtrH_N"/>
    <property type="match status" value="1"/>
</dbReference>
<organism evidence="3">
    <name type="scientific">hydrocarbon metagenome</name>
    <dbReference type="NCBI Taxonomy" id="938273"/>
    <lineage>
        <taxon>unclassified sequences</taxon>
        <taxon>metagenomes</taxon>
        <taxon>ecological metagenomes</taxon>
    </lineage>
</organism>
<proteinExistence type="predicted"/>
<dbReference type="EMBL" id="LNQE01000914">
    <property type="protein sequence ID" value="KUG23241.1"/>
    <property type="molecule type" value="Genomic_DNA"/>
</dbReference>
<feature type="domain" description="DUF4872" evidence="2">
    <location>
        <begin position="162"/>
        <end position="336"/>
    </location>
</feature>
<evidence type="ECO:0008006" key="4">
    <source>
        <dbReference type="Google" id="ProtNLM"/>
    </source>
</evidence>
<reference evidence="3" key="1">
    <citation type="journal article" date="2015" name="Proc. Natl. Acad. Sci. U.S.A.">
        <title>Networks of energetic and metabolic interactions define dynamics in microbial communities.</title>
        <authorList>
            <person name="Embree M."/>
            <person name="Liu J.K."/>
            <person name="Al-Bassam M.M."/>
            <person name="Zengler K."/>
        </authorList>
    </citation>
    <scope>NUCLEOTIDE SEQUENCE</scope>
</reference>
<dbReference type="Pfam" id="PF16169">
    <property type="entry name" value="DUF4872"/>
    <property type="match status" value="1"/>
</dbReference>
<evidence type="ECO:0000313" key="3">
    <source>
        <dbReference type="EMBL" id="KUG23241.1"/>
    </source>
</evidence>
<sequence length="345" mass="38943">MTETELTSGGKPFVHHHAAHCETGVTAALFRDKGLEISEPMVFGIGSGIFFGHLPFVKFVGLPISTYRAQPGAVFRKAAKRLGGEFVTQKYRNPQKGMDELRRVLRSGQIVGMTTNIYWLSYFPNRFRFQFNGHNIIVLREIEKGFRVSDPVLEKPVDCLTEDLVRARFARGPLEPHGFMYYPVSVNLNPDLRRACIKGMLDTCNMMLRIPLPIFGIRGIRYLSRRLIKFEKTQGFDEACRQLGMIVRMQEEVGTGGAGFRYMYAAFLQEAADLFGSPDLRKLSEEMTAIGDIWREFAVTAARIIKKRGGKEETFAKAGGLMLICAGREEELFKNLRDVVGKLKA</sequence>
<accession>A0A0W8FR05</accession>
<dbReference type="InterPro" id="IPR032369">
    <property type="entry name" value="DUF4872"/>
</dbReference>
<evidence type="ECO:0000259" key="2">
    <source>
        <dbReference type="Pfam" id="PF16169"/>
    </source>
</evidence>
<feature type="domain" description="Butirosin biosynthesis protein H N-terminal" evidence="1">
    <location>
        <begin position="20"/>
        <end position="151"/>
    </location>
</feature>
<dbReference type="AlphaFoldDB" id="A0A0W8FR05"/>
<gene>
    <name evidence="3" type="ORF">ASZ90_006902</name>
</gene>